<organism evidence="4 5">
    <name type="scientific">Marmoricola endophyticus</name>
    <dbReference type="NCBI Taxonomy" id="2040280"/>
    <lineage>
        <taxon>Bacteria</taxon>
        <taxon>Bacillati</taxon>
        <taxon>Actinomycetota</taxon>
        <taxon>Actinomycetes</taxon>
        <taxon>Propionibacteriales</taxon>
        <taxon>Nocardioidaceae</taxon>
        <taxon>Marmoricola</taxon>
    </lineage>
</organism>
<evidence type="ECO:0008006" key="6">
    <source>
        <dbReference type="Google" id="ProtNLM"/>
    </source>
</evidence>
<keyword evidence="5" id="KW-1185">Reference proteome</keyword>
<dbReference type="Pfam" id="PF01531">
    <property type="entry name" value="Glyco_transf_11"/>
    <property type="match status" value="1"/>
</dbReference>
<evidence type="ECO:0000313" key="4">
    <source>
        <dbReference type="EMBL" id="GGF51741.1"/>
    </source>
</evidence>
<dbReference type="Proteomes" id="UP000649179">
    <property type="component" value="Unassembled WGS sequence"/>
</dbReference>
<gene>
    <name evidence="4" type="ORF">GCM10011519_27200</name>
</gene>
<dbReference type="GO" id="GO:0008107">
    <property type="term" value="F:galactoside 2-alpha-L-fucosyltransferase activity"/>
    <property type="evidence" value="ECO:0007669"/>
    <property type="project" value="InterPro"/>
</dbReference>
<comment type="caution">
    <text evidence="4">The sequence shown here is derived from an EMBL/GenBank/DDBJ whole genome shotgun (WGS) entry which is preliminary data.</text>
</comment>
<dbReference type="InterPro" id="IPR002516">
    <property type="entry name" value="Glyco_trans_11"/>
</dbReference>
<keyword evidence="2" id="KW-0808">Transferase</keyword>
<dbReference type="GO" id="GO:0005975">
    <property type="term" value="P:carbohydrate metabolic process"/>
    <property type="evidence" value="ECO:0007669"/>
    <property type="project" value="InterPro"/>
</dbReference>
<proteinExistence type="predicted"/>
<evidence type="ECO:0000256" key="3">
    <source>
        <dbReference type="SAM" id="MobiDB-lite"/>
    </source>
</evidence>
<dbReference type="EMBL" id="BMKQ01000001">
    <property type="protein sequence ID" value="GGF51741.1"/>
    <property type="molecule type" value="Genomic_DNA"/>
</dbReference>
<protein>
    <recommendedName>
        <fullName evidence="6">Glycosyl transferase family 11</fullName>
    </recommendedName>
</protein>
<reference evidence="4" key="1">
    <citation type="journal article" date="2014" name="Int. J. Syst. Evol. Microbiol.">
        <title>Complete genome sequence of Corynebacterium casei LMG S-19264T (=DSM 44701T), isolated from a smear-ripened cheese.</title>
        <authorList>
            <consortium name="US DOE Joint Genome Institute (JGI-PGF)"/>
            <person name="Walter F."/>
            <person name="Albersmeier A."/>
            <person name="Kalinowski J."/>
            <person name="Ruckert C."/>
        </authorList>
    </citation>
    <scope>NUCLEOTIDE SEQUENCE</scope>
    <source>
        <strain evidence="4">CGMCC 1.16067</strain>
    </source>
</reference>
<feature type="region of interest" description="Disordered" evidence="3">
    <location>
        <begin position="138"/>
        <end position="168"/>
    </location>
</feature>
<dbReference type="GO" id="GO:0016020">
    <property type="term" value="C:membrane"/>
    <property type="evidence" value="ECO:0007669"/>
    <property type="project" value="InterPro"/>
</dbReference>
<evidence type="ECO:0000256" key="2">
    <source>
        <dbReference type="ARBA" id="ARBA00022679"/>
    </source>
</evidence>
<evidence type="ECO:0000313" key="5">
    <source>
        <dbReference type="Proteomes" id="UP000649179"/>
    </source>
</evidence>
<evidence type="ECO:0000256" key="1">
    <source>
        <dbReference type="ARBA" id="ARBA00022676"/>
    </source>
</evidence>
<accession>A0A917BNK7</accession>
<dbReference type="RefSeq" id="WP_188780263.1">
    <property type="nucleotide sequence ID" value="NZ_BMKQ01000001.1"/>
</dbReference>
<reference evidence="4" key="2">
    <citation type="submission" date="2020-09" db="EMBL/GenBank/DDBJ databases">
        <authorList>
            <person name="Sun Q."/>
            <person name="Zhou Y."/>
        </authorList>
    </citation>
    <scope>NUCLEOTIDE SEQUENCE</scope>
    <source>
        <strain evidence="4">CGMCC 1.16067</strain>
    </source>
</reference>
<sequence>MTIVRDGDPWPDQERWAVQGISHLAVADMGGTGGSLAQRGSALVGTSTDAWATDGELLTALARRSRRAGADWVLVAGPDERGFARGESLSDALAATDADVVGVPVHDAVLDGDRWLLDRSRDRRGRVAFRTHTLARVGPDGSTVDRPGSRAGAPDLHLVRPARSPHGPVTEVDLKRWRTWDPDGALAGPDVVRSAQVPGTGAAPRTNRPTVIVAPPWMGFGNLLYLLLAAHTRRAAGRDCRVLRTPVLDRWATSLGTLDDLVADDVRRRDRREDPLLRTYGAFGLDFTADELADFVRARLLGSAALDVTTDPDPGLVTLNVRRGDYYSVPEHQVTYGFDQVAYLRAALAAAQEGAPVSRVRIVSDGPEWCRTRLGWLAEEHEVELAAPSDSALANFAEVAAARRPVITNSTFSYWAAYASNVRHGDNHADTVAPWFFSRAEAGGRAYQVDPRWRVVADIAGGWNGSTGESG</sequence>
<name>A0A917BNK7_9ACTN</name>
<keyword evidence="1" id="KW-0328">Glycosyltransferase</keyword>
<dbReference type="AlphaFoldDB" id="A0A917BNK7"/>